<dbReference type="InterPro" id="IPR051466">
    <property type="entry name" value="D-amino_acid_metab_enzyme"/>
</dbReference>
<evidence type="ECO:0000256" key="3">
    <source>
        <dbReference type="ARBA" id="ARBA00005323"/>
    </source>
</evidence>
<evidence type="ECO:0000256" key="5">
    <source>
        <dbReference type="ARBA" id="ARBA00022723"/>
    </source>
</evidence>
<evidence type="ECO:0000256" key="7">
    <source>
        <dbReference type="ARBA" id="ARBA00022898"/>
    </source>
</evidence>
<organism evidence="15 16">
    <name type="scientific">Penicillium brevicompactum</name>
    <dbReference type="NCBI Taxonomy" id="5074"/>
    <lineage>
        <taxon>Eukaryota</taxon>
        <taxon>Fungi</taxon>
        <taxon>Dikarya</taxon>
        <taxon>Ascomycota</taxon>
        <taxon>Pezizomycotina</taxon>
        <taxon>Eurotiomycetes</taxon>
        <taxon>Eurotiomycetidae</taxon>
        <taxon>Eurotiales</taxon>
        <taxon>Aspergillaceae</taxon>
        <taxon>Penicillium</taxon>
    </lineage>
</organism>
<evidence type="ECO:0000256" key="8">
    <source>
        <dbReference type="ARBA" id="ARBA00023239"/>
    </source>
</evidence>
<comment type="cofactor">
    <cofactor evidence="2">
        <name>Zn(2+)</name>
        <dbReference type="ChEBI" id="CHEBI:29105"/>
    </cofactor>
</comment>
<keyword evidence="4" id="KW-0216">Detoxification</keyword>
<dbReference type="Pfam" id="PF14031">
    <property type="entry name" value="D-ser_dehydrat"/>
    <property type="match status" value="1"/>
</dbReference>
<dbReference type="InterPro" id="IPR026956">
    <property type="entry name" value="D-ser_dehydrat-like_dom"/>
</dbReference>
<accession>A0A9W9QQS1</accession>
<comment type="cofactor">
    <cofactor evidence="1">
        <name>pyridoxal 5'-phosphate</name>
        <dbReference type="ChEBI" id="CHEBI:597326"/>
    </cofactor>
</comment>
<dbReference type="InterPro" id="IPR042208">
    <property type="entry name" value="D-ser_dehydrat-like_sf"/>
</dbReference>
<dbReference type="GO" id="GO:0036088">
    <property type="term" value="P:D-serine catabolic process"/>
    <property type="evidence" value="ECO:0007669"/>
    <property type="project" value="TreeGrafter"/>
</dbReference>
<dbReference type="SMART" id="SM01119">
    <property type="entry name" value="D-ser_dehydrat"/>
    <property type="match status" value="1"/>
</dbReference>
<dbReference type="FunFam" id="3.20.20.10:FF:000016">
    <property type="entry name" value="D-serine dehydratase"/>
    <property type="match status" value="1"/>
</dbReference>
<dbReference type="InterPro" id="IPR029066">
    <property type="entry name" value="PLP-binding_barrel"/>
</dbReference>
<comment type="caution">
    <text evidence="15">The sequence shown here is derived from an EMBL/GenBank/DDBJ whole genome shotgun (WGS) entry which is preliminary data.</text>
</comment>
<evidence type="ECO:0000313" key="15">
    <source>
        <dbReference type="EMBL" id="KAJ5342300.1"/>
    </source>
</evidence>
<evidence type="ECO:0000259" key="14">
    <source>
        <dbReference type="SMART" id="SM01119"/>
    </source>
</evidence>
<dbReference type="Gene3D" id="2.40.37.20">
    <property type="entry name" value="D-serine dehydratase-like domain"/>
    <property type="match status" value="1"/>
</dbReference>
<evidence type="ECO:0000256" key="11">
    <source>
        <dbReference type="ARBA" id="ARBA00066349"/>
    </source>
</evidence>
<dbReference type="Proteomes" id="UP001148299">
    <property type="component" value="Unassembled WGS sequence"/>
</dbReference>
<dbReference type="Pfam" id="PF01168">
    <property type="entry name" value="Ala_racemase_N"/>
    <property type="match status" value="1"/>
</dbReference>
<keyword evidence="16" id="KW-1185">Reference proteome</keyword>
<dbReference type="EC" id="4.3.1.18" evidence="11"/>
<comment type="catalytic activity">
    <reaction evidence="9">
        <text>D-serine = pyruvate + NH4(+)</text>
        <dbReference type="Rhea" id="RHEA:13977"/>
        <dbReference type="ChEBI" id="CHEBI:15361"/>
        <dbReference type="ChEBI" id="CHEBI:28938"/>
        <dbReference type="ChEBI" id="CHEBI:35247"/>
        <dbReference type="EC" id="4.3.1.18"/>
    </reaction>
    <physiologicalReaction direction="left-to-right" evidence="9">
        <dbReference type="Rhea" id="RHEA:13978"/>
    </physiologicalReaction>
</comment>
<keyword evidence="6" id="KW-0862">Zinc</keyword>
<dbReference type="GO" id="GO:0008721">
    <property type="term" value="F:D-serine ammonia-lyase activity"/>
    <property type="evidence" value="ECO:0007669"/>
    <property type="project" value="UniProtKB-EC"/>
</dbReference>
<dbReference type="GO" id="GO:0009636">
    <property type="term" value="P:response to toxic substance"/>
    <property type="evidence" value="ECO:0007669"/>
    <property type="project" value="UniProtKB-KW"/>
</dbReference>
<reference evidence="15" key="1">
    <citation type="submission" date="2022-12" db="EMBL/GenBank/DDBJ databases">
        <authorList>
            <person name="Petersen C."/>
        </authorList>
    </citation>
    <scope>NUCLEOTIDE SEQUENCE</scope>
    <source>
        <strain evidence="15">IBT 35675</strain>
    </source>
</reference>
<proteinExistence type="inferred from homology"/>
<evidence type="ECO:0000256" key="12">
    <source>
        <dbReference type="ARBA" id="ARBA00069616"/>
    </source>
</evidence>
<comment type="function">
    <text evidence="10">Catalyzes the conversion of D-serine to pyruvate and ammonia. May play a role in D-serine detoxification.</text>
</comment>
<dbReference type="PANTHER" id="PTHR28004:SF2">
    <property type="entry name" value="D-SERINE DEHYDRATASE"/>
    <property type="match status" value="1"/>
</dbReference>
<keyword evidence="5" id="KW-0479">Metal-binding</keyword>
<dbReference type="GO" id="GO:0046872">
    <property type="term" value="F:metal ion binding"/>
    <property type="evidence" value="ECO:0007669"/>
    <property type="project" value="UniProtKB-KW"/>
</dbReference>
<evidence type="ECO:0000256" key="10">
    <source>
        <dbReference type="ARBA" id="ARBA00055764"/>
    </source>
</evidence>
<gene>
    <name evidence="15" type="ORF">N7541_011424</name>
</gene>
<comment type="similarity">
    <text evidence="3">Belongs to the DSD1 family.</text>
</comment>
<feature type="domain" description="D-serine dehydratase-like" evidence="14">
    <location>
        <begin position="291"/>
        <end position="404"/>
    </location>
</feature>
<dbReference type="Gene3D" id="3.20.20.10">
    <property type="entry name" value="Alanine racemase"/>
    <property type="match status" value="1"/>
</dbReference>
<evidence type="ECO:0000313" key="16">
    <source>
        <dbReference type="Proteomes" id="UP001148299"/>
    </source>
</evidence>
<dbReference type="EMBL" id="JAPZBR010000008">
    <property type="protein sequence ID" value="KAJ5342300.1"/>
    <property type="molecule type" value="Genomic_DNA"/>
</dbReference>
<name>A0A9W9QQS1_PENBR</name>
<dbReference type="SUPFAM" id="SSF51419">
    <property type="entry name" value="PLP-binding barrel"/>
    <property type="match status" value="1"/>
</dbReference>
<evidence type="ECO:0000256" key="13">
    <source>
        <dbReference type="ARBA" id="ARBA00075219"/>
    </source>
</evidence>
<evidence type="ECO:0000256" key="4">
    <source>
        <dbReference type="ARBA" id="ARBA00022575"/>
    </source>
</evidence>
<reference evidence="15" key="2">
    <citation type="journal article" date="2023" name="IMA Fungus">
        <title>Comparative genomic study of the Penicillium genus elucidates a diverse pangenome and 15 lateral gene transfer events.</title>
        <authorList>
            <person name="Petersen C."/>
            <person name="Sorensen T."/>
            <person name="Nielsen M.R."/>
            <person name="Sondergaard T.E."/>
            <person name="Sorensen J.L."/>
            <person name="Fitzpatrick D.A."/>
            <person name="Frisvad J.C."/>
            <person name="Nielsen K.L."/>
        </authorList>
    </citation>
    <scope>NUCLEOTIDE SEQUENCE</scope>
    <source>
        <strain evidence="15">IBT 35675</strain>
    </source>
</reference>
<dbReference type="AlphaFoldDB" id="A0A9W9QQS1"/>
<evidence type="ECO:0000256" key="1">
    <source>
        <dbReference type="ARBA" id="ARBA00001933"/>
    </source>
</evidence>
<evidence type="ECO:0000256" key="2">
    <source>
        <dbReference type="ARBA" id="ARBA00001947"/>
    </source>
</evidence>
<sequence>MDYSLENHASYIGRPASELPTPALVLSKPVLEHNTRILLEDVKRLGIRFRPHVKTLKCNEVTRMMLGNGTHRRIVASTLAEIRGALDLVKSGELDEVTINQLPLAVCLYGLPVSASALPFLETLTKSLKILLMIDSEQQIDLLESYASESTSVSSWPVFIKIDVGSKRAGVVNDSPSLPKLIQRIESSTVANVYGFYCHAGHSYACRTEDAAAAVLQTEVEGVVEAAKSLVADKSDRTVVVSVGSTPTAHVVKRLQGALPQGMELELHAGNYPSNDLQQVATSLVEPTQQAVRILADVCSVYPDRNEALINAGTIALAKETSEFPGFAIVADRPQWSVVRMAQEHGILGWAESNQTKRLVQKTGSKSCDGDKVENAFKVGDKVMLYIQHACITAAMHYAYYVVDEQDIVRETWVPWKGW</sequence>
<dbReference type="PANTHER" id="PTHR28004">
    <property type="entry name" value="ZGC:162816-RELATED"/>
    <property type="match status" value="1"/>
</dbReference>
<protein>
    <recommendedName>
        <fullName evidence="12">D-serine dehydratase</fullName>
        <ecNumber evidence="11">4.3.1.18</ecNumber>
    </recommendedName>
    <alternativeName>
        <fullName evidence="13">D-serine deaminase</fullName>
    </alternativeName>
</protein>
<dbReference type="InterPro" id="IPR001608">
    <property type="entry name" value="Ala_racemase_N"/>
</dbReference>
<keyword evidence="8" id="KW-0456">Lyase</keyword>
<evidence type="ECO:0000256" key="6">
    <source>
        <dbReference type="ARBA" id="ARBA00022833"/>
    </source>
</evidence>
<evidence type="ECO:0000256" key="9">
    <source>
        <dbReference type="ARBA" id="ARBA00051198"/>
    </source>
</evidence>
<keyword evidence="7" id="KW-0663">Pyridoxal phosphate</keyword>